<feature type="binding site" evidence="8">
    <location>
        <begin position="209"/>
        <end position="216"/>
    </location>
    <ligand>
        <name>GTP</name>
        <dbReference type="ChEBI" id="CHEBI:37565"/>
    </ligand>
</feature>
<dbReference type="Gene3D" id="2.70.210.12">
    <property type="entry name" value="GTP1/OBG domain"/>
    <property type="match status" value="1"/>
</dbReference>
<dbReference type="EMBL" id="QMIF01000005">
    <property type="protein sequence ID" value="TVM34263.1"/>
    <property type="molecule type" value="Genomic_DNA"/>
</dbReference>
<dbReference type="SUPFAM" id="SSF82051">
    <property type="entry name" value="Obg GTP-binding protein N-terminal domain"/>
    <property type="match status" value="1"/>
</dbReference>
<evidence type="ECO:0000256" key="3">
    <source>
        <dbReference type="ARBA" id="ARBA00022723"/>
    </source>
</evidence>
<evidence type="ECO:0000256" key="9">
    <source>
        <dbReference type="SAM" id="MobiDB-lite"/>
    </source>
</evidence>
<evidence type="ECO:0000256" key="2">
    <source>
        <dbReference type="ARBA" id="ARBA00022490"/>
    </source>
</evidence>
<accession>A0A6P1ZH00</accession>
<dbReference type="PIRSF" id="PIRSF002401">
    <property type="entry name" value="GTP_bd_Obg/CgtA"/>
    <property type="match status" value="1"/>
</dbReference>
<organism evidence="13 14">
    <name type="scientific">Oceanidesulfovibrio marinus</name>
    <dbReference type="NCBI Taxonomy" id="370038"/>
    <lineage>
        <taxon>Bacteria</taxon>
        <taxon>Pseudomonadati</taxon>
        <taxon>Thermodesulfobacteriota</taxon>
        <taxon>Desulfovibrionia</taxon>
        <taxon>Desulfovibrionales</taxon>
        <taxon>Desulfovibrionaceae</taxon>
        <taxon>Oceanidesulfovibrio</taxon>
    </lineage>
</organism>
<dbReference type="HAMAP" id="MF_01454">
    <property type="entry name" value="GTPase_Obg"/>
    <property type="match status" value="1"/>
</dbReference>
<dbReference type="GO" id="GO:0003924">
    <property type="term" value="F:GTPase activity"/>
    <property type="evidence" value="ECO:0007669"/>
    <property type="project" value="UniProtKB-UniRule"/>
</dbReference>
<dbReference type="InterPro" id="IPR014100">
    <property type="entry name" value="GTP-bd_Obg/CgtA"/>
</dbReference>
<reference evidence="12 15" key="2">
    <citation type="submission" date="2019-04" db="EMBL/GenBank/DDBJ databases">
        <title>Isolation and culture of sulfate reducing bacteria from the cold seep of the South China Sea.</title>
        <authorList>
            <person name="Sun C."/>
            <person name="Liu R."/>
        </authorList>
    </citation>
    <scope>NUCLEOTIDE SEQUENCE [LARGE SCALE GENOMIC DNA]</scope>
    <source>
        <strain evidence="12 15">CS1</strain>
    </source>
</reference>
<dbReference type="CDD" id="cd01898">
    <property type="entry name" value="Obg"/>
    <property type="match status" value="1"/>
</dbReference>
<dbReference type="PRINTS" id="PR00326">
    <property type="entry name" value="GTP1OBG"/>
</dbReference>
<dbReference type="GO" id="GO:0042254">
    <property type="term" value="P:ribosome biogenesis"/>
    <property type="evidence" value="ECO:0007669"/>
    <property type="project" value="UniProtKB-UniRule"/>
</dbReference>
<dbReference type="PROSITE" id="PS51710">
    <property type="entry name" value="G_OBG"/>
    <property type="match status" value="1"/>
</dbReference>
<dbReference type="PANTHER" id="PTHR11702">
    <property type="entry name" value="DEVELOPMENTALLY REGULATED GTP-BINDING PROTEIN-RELATED"/>
    <property type="match status" value="1"/>
</dbReference>
<feature type="binding site" evidence="8">
    <location>
        <position position="216"/>
    </location>
    <ligand>
        <name>Mg(2+)</name>
        <dbReference type="ChEBI" id="CHEBI:18420"/>
    </ligand>
</feature>
<dbReference type="InterPro" id="IPR045086">
    <property type="entry name" value="OBG_GTPase"/>
</dbReference>
<dbReference type="RefSeq" id="WP_144305095.1">
    <property type="nucleotide sequence ID" value="NZ_CP039543.1"/>
</dbReference>
<evidence type="ECO:0000313" key="15">
    <source>
        <dbReference type="Proteomes" id="UP000503251"/>
    </source>
</evidence>
<keyword evidence="7 8" id="KW-0342">GTP-binding</keyword>
<evidence type="ECO:0000256" key="1">
    <source>
        <dbReference type="ARBA" id="ARBA00007699"/>
    </source>
</evidence>
<keyword evidence="5 8" id="KW-0378">Hydrolase</keyword>
<sequence length="385" mass="41660">MRFVDEAVITVRAGKGGNGCLSFRREKFVAKGGPDGGDGGDGGDVVFRATERLLTLYDFRLKRMYEAENGKPGQGQQKYGRAGKDLVIEVPVGTLVYELPRDDDELAKAGLGTDGYAGMERDGALVYELPDEDEDDESEERVKEGLLVADLDHDGAEYVAAEGGRGGLGNIHFKSSTNRAPRRTTPGRFGEDKRLRLELKILADIGLIGLPNAGKSTLISAISAARPKIANYPFTTLTPNLGVVESDSGERMIVADIPGLIEGASLGHGLGHSFLKHVERTRCLVHMLSVEDVPEDGDVMAGFNLVDDELAAFDSILAAKPQIRVVNKIDLIDEEELRTLRERFDKAGVPVHCISAVTGDGVSELVAEMQRLVRELSKSEEDTEP</sequence>
<dbReference type="InterPro" id="IPR006074">
    <property type="entry name" value="GTP1-OBG_CS"/>
</dbReference>
<dbReference type="InterPro" id="IPR006073">
    <property type="entry name" value="GTP-bd"/>
</dbReference>
<keyword evidence="15" id="KW-1185">Reference proteome</keyword>
<evidence type="ECO:0000313" key="12">
    <source>
        <dbReference type="EMBL" id="QJT10676.1"/>
    </source>
</evidence>
<comment type="subunit">
    <text evidence="8">Monomer.</text>
</comment>
<feature type="domain" description="Obg" evidence="11">
    <location>
        <begin position="1"/>
        <end position="202"/>
    </location>
</feature>
<comment type="similarity">
    <text evidence="1 8">Belongs to the TRAFAC class OBG-HflX-like GTPase superfamily. OBG GTPase family.</text>
</comment>
<keyword evidence="3 8" id="KW-0479">Metal-binding</keyword>
<dbReference type="OrthoDB" id="9807318at2"/>
<dbReference type="GO" id="GO:0000287">
    <property type="term" value="F:magnesium ion binding"/>
    <property type="evidence" value="ECO:0007669"/>
    <property type="project" value="InterPro"/>
</dbReference>
<evidence type="ECO:0000259" key="11">
    <source>
        <dbReference type="PROSITE" id="PS51883"/>
    </source>
</evidence>
<dbReference type="InterPro" id="IPR006169">
    <property type="entry name" value="GTP1_OBG_dom"/>
</dbReference>
<comment type="subcellular location">
    <subcellularLocation>
        <location evidence="8">Cytoplasm</location>
    </subcellularLocation>
</comment>
<evidence type="ECO:0000256" key="8">
    <source>
        <dbReference type="HAMAP-Rule" id="MF_01454"/>
    </source>
</evidence>
<evidence type="ECO:0000313" key="14">
    <source>
        <dbReference type="Proteomes" id="UP000434052"/>
    </source>
</evidence>
<dbReference type="AlphaFoldDB" id="A0A6P1ZH00"/>
<feature type="binding site" evidence="8">
    <location>
        <position position="236"/>
    </location>
    <ligand>
        <name>Mg(2+)</name>
        <dbReference type="ChEBI" id="CHEBI:18420"/>
    </ligand>
</feature>
<dbReference type="Gene3D" id="3.40.50.300">
    <property type="entry name" value="P-loop containing nucleotide triphosphate hydrolases"/>
    <property type="match status" value="1"/>
</dbReference>
<comment type="function">
    <text evidence="8">An essential GTPase which binds GTP, GDP and possibly (p)ppGpp with moderate affinity, with high nucleotide exchange rates and a fairly low GTP hydrolysis rate. Plays a role in control of the cell cycle, stress response, ribosome biogenesis and in those bacteria that undergo differentiation, in morphogenesis control.</text>
</comment>
<dbReference type="PROSITE" id="PS00905">
    <property type="entry name" value="GTP1_OBG"/>
    <property type="match status" value="1"/>
</dbReference>
<feature type="binding site" evidence="8">
    <location>
        <begin position="234"/>
        <end position="238"/>
    </location>
    <ligand>
        <name>GTP</name>
        <dbReference type="ChEBI" id="CHEBI:37565"/>
    </ligand>
</feature>
<dbReference type="InterPro" id="IPR031167">
    <property type="entry name" value="G_OBG"/>
</dbReference>
<evidence type="ECO:0000256" key="6">
    <source>
        <dbReference type="ARBA" id="ARBA00022842"/>
    </source>
</evidence>
<dbReference type="EMBL" id="CP039543">
    <property type="protein sequence ID" value="QJT10676.1"/>
    <property type="molecule type" value="Genomic_DNA"/>
</dbReference>
<dbReference type="InterPro" id="IPR036726">
    <property type="entry name" value="GTP1_OBG_dom_sf"/>
</dbReference>
<proteinExistence type="inferred from homology"/>
<evidence type="ECO:0000256" key="5">
    <source>
        <dbReference type="ARBA" id="ARBA00022801"/>
    </source>
</evidence>
<name>A0A6P1ZH00_9BACT</name>
<dbReference type="Pfam" id="PF01926">
    <property type="entry name" value="MMR_HSR1"/>
    <property type="match status" value="1"/>
</dbReference>
<dbReference type="GO" id="GO:0005525">
    <property type="term" value="F:GTP binding"/>
    <property type="evidence" value="ECO:0007669"/>
    <property type="project" value="UniProtKB-UniRule"/>
</dbReference>
<feature type="domain" description="OBG-type G" evidence="10">
    <location>
        <begin position="203"/>
        <end position="374"/>
    </location>
</feature>
<dbReference type="EC" id="3.6.5.-" evidence="8"/>
<keyword evidence="4 8" id="KW-0547">Nucleotide-binding</keyword>
<dbReference type="Proteomes" id="UP000434052">
    <property type="component" value="Unassembled WGS sequence"/>
</dbReference>
<evidence type="ECO:0000313" key="13">
    <source>
        <dbReference type="EMBL" id="TVM34263.1"/>
    </source>
</evidence>
<keyword evidence="2 8" id="KW-0963">Cytoplasm</keyword>
<evidence type="ECO:0000256" key="4">
    <source>
        <dbReference type="ARBA" id="ARBA00022741"/>
    </source>
</evidence>
<dbReference type="NCBIfam" id="TIGR02729">
    <property type="entry name" value="Obg_CgtA"/>
    <property type="match status" value="1"/>
</dbReference>
<gene>
    <name evidence="8" type="primary">obg</name>
    <name evidence="12" type="synonym">obgE</name>
    <name evidence="13" type="ORF">DQK91_09345</name>
    <name evidence="12" type="ORF">E8L03_17910</name>
</gene>
<dbReference type="GO" id="GO:0005737">
    <property type="term" value="C:cytoplasm"/>
    <property type="evidence" value="ECO:0007669"/>
    <property type="project" value="UniProtKB-SubCell"/>
</dbReference>
<dbReference type="FunFam" id="2.70.210.12:FF:000001">
    <property type="entry name" value="GTPase Obg"/>
    <property type="match status" value="1"/>
</dbReference>
<keyword evidence="6 8" id="KW-0460">Magnesium</keyword>
<dbReference type="SUPFAM" id="SSF52540">
    <property type="entry name" value="P-loop containing nucleoside triphosphate hydrolases"/>
    <property type="match status" value="1"/>
</dbReference>
<reference evidence="13 14" key="1">
    <citation type="submission" date="2018-06" db="EMBL/GenBank/DDBJ databases">
        <title>Complete genome of Desulfovibrio marinus P48SEP.</title>
        <authorList>
            <person name="Crispim J.S."/>
            <person name="Vidigal P.M.P."/>
            <person name="Silva L.C.F."/>
            <person name="Araujo L.C."/>
            <person name="Laguardia C.N."/>
            <person name="Dias R.S."/>
            <person name="Sousa M.P."/>
            <person name="Paula S.O."/>
            <person name="Silva C."/>
        </authorList>
    </citation>
    <scope>NUCLEOTIDE SEQUENCE [LARGE SCALE GENOMIC DNA]</scope>
    <source>
        <strain evidence="13 14">P48SEP</strain>
    </source>
</reference>
<feature type="binding site" evidence="8">
    <location>
        <begin position="355"/>
        <end position="357"/>
    </location>
    <ligand>
        <name>GTP</name>
        <dbReference type="ChEBI" id="CHEBI:37565"/>
    </ligand>
</feature>
<dbReference type="Proteomes" id="UP000503251">
    <property type="component" value="Chromosome"/>
</dbReference>
<dbReference type="Pfam" id="PF01018">
    <property type="entry name" value="GTP1_OBG"/>
    <property type="match status" value="2"/>
</dbReference>
<dbReference type="GO" id="GO:0043022">
    <property type="term" value="F:ribosome binding"/>
    <property type="evidence" value="ECO:0007669"/>
    <property type="project" value="UniProtKB-ARBA"/>
</dbReference>
<feature type="region of interest" description="Disordered" evidence="9">
    <location>
        <begin position="170"/>
        <end position="189"/>
    </location>
</feature>
<evidence type="ECO:0000256" key="7">
    <source>
        <dbReference type="ARBA" id="ARBA00023134"/>
    </source>
</evidence>
<dbReference type="InterPro" id="IPR027417">
    <property type="entry name" value="P-loop_NTPase"/>
</dbReference>
<dbReference type="NCBIfam" id="NF008956">
    <property type="entry name" value="PRK12299.1"/>
    <property type="match status" value="1"/>
</dbReference>
<protein>
    <recommendedName>
        <fullName evidence="8">GTPase Obg</fullName>
        <ecNumber evidence="8">3.6.5.-</ecNumber>
    </recommendedName>
    <alternativeName>
        <fullName evidence="8">GTP-binding protein Obg</fullName>
    </alternativeName>
</protein>
<dbReference type="PROSITE" id="PS51883">
    <property type="entry name" value="OBG"/>
    <property type="match status" value="1"/>
</dbReference>
<comment type="cofactor">
    <cofactor evidence="8">
        <name>Mg(2+)</name>
        <dbReference type="ChEBI" id="CHEBI:18420"/>
    </cofactor>
</comment>
<evidence type="ECO:0000259" key="10">
    <source>
        <dbReference type="PROSITE" id="PS51710"/>
    </source>
</evidence>
<feature type="binding site" evidence="8">
    <location>
        <begin position="256"/>
        <end position="259"/>
    </location>
    <ligand>
        <name>GTP</name>
        <dbReference type="ChEBI" id="CHEBI:37565"/>
    </ligand>
</feature>
<dbReference type="PANTHER" id="PTHR11702:SF31">
    <property type="entry name" value="MITOCHONDRIAL RIBOSOME-ASSOCIATED GTPASE 2"/>
    <property type="match status" value="1"/>
</dbReference>
<feature type="binding site" evidence="8">
    <location>
        <begin position="327"/>
        <end position="330"/>
    </location>
    <ligand>
        <name>GTP</name>
        <dbReference type="ChEBI" id="CHEBI:37565"/>
    </ligand>
</feature>